<feature type="transmembrane region" description="Helical" evidence="6">
    <location>
        <begin position="53"/>
        <end position="76"/>
    </location>
</feature>
<dbReference type="AlphaFoldDB" id="A0AAD6G4A0"/>
<feature type="compositionally biased region" description="Gly residues" evidence="5">
    <location>
        <begin position="303"/>
        <end position="315"/>
    </location>
</feature>
<evidence type="ECO:0008006" key="9">
    <source>
        <dbReference type="Google" id="ProtNLM"/>
    </source>
</evidence>
<evidence type="ECO:0000256" key="1">
    <source>
        <dbReference type="ARBA" id="ARBA00004141"/>
    </source>
</evidence>
<feature type="region of interest" description="Disordered" evidence="5">
    <location>
        <begin position="259"/>
        <end position="282"/>
    </location>
</feature>
<dbReference type="SUPFAM" id="SSF144091">
    <property type="entry name" value="Rhomboid-like"/>
    <property type="match status" value="1"/>
</dbReference>
<evidence type="ECO:0000256" key="5">
    <source>
        <dbReference type="SAM" id="MobiDB-lite"/>
    </source>
</evidence>
<keyword evidence="4 6" id="KW-0472">Membrane</keyword>
<comment type="subcellular location">
    <subcellularLocation>
        <location evidence="1">Membrane</location>
        <topology evidence="1">Multi-pass membrane protein</topology>
    </subcellularLocation>
</comment>
<dbReference type="RefSeq" id="XP_056767348.1">
    <property type="nucleotide sequence ID" value="XM_056908730.1"/>
</dbReference>
<feature type="region of interest" description="Disordered" evidence="5">
    <location>
        <begin position="152"/>
        <end position="193"/>
    </location>
</feature>
<reference evidence="7" key="2">
    <citation type="journal article" date="2023" name="IMA Fungus">
        <title>Comparative genomic study of the Penicillium genus elucidates a diverse pangenome and 15 lateral gene transfer events.</title>
        <authorList>
            <person name="Petersen C."/>
            <person name="Sorensen T."/>
            <person name="Nielsen M.R."/>
            <person name="Sondergaard T.E."/>
            <person name="Sorensen J.L."/>
            <person name="Fitzpatrick D.A."/>
            <person name="Frisvad J.C."/>
            <person name="Nielsen K.L."/>
        </authorList>
    </citation>
    <scope>NUCLEOTIDE SEQUENCE</scope>
    <source>
        <strain evidence="7">IBT 16125</strain>
    </source>
</reference>
<keyword evidence="2 6" id="KW-0812">Transmembrane</keyword>
<accession>A0AAD6G4A0</accession>
<feature type="compositionally biased region" description="Gly residues" evidence="5">
    <location>
        <begin position="261"/>
        <end position="276"/>
    </location>
</feature>
<dbReference type="GO" id="GO:0016020">
    <property type="term" value="C:membrane"/>
    <property type="evidence" value="ECO:0007669"/>
    <property type="project" value="UniProtKB-SubCell"/>
</dbReference>
<reference evidence="7" key="1">
    <citation type="submission" date="2022-12" db="EMBL/GenBank/DDBJ databases">
        <authorList>
            <person name="Petersen C."/>
        </authorList>
    </citation>
    <scope>NUCLEOTIDE SEQUENCE</scope>
    <source>
        <strain evidence="7">IBT 16125</strain>
    </source>
</reference>
<dbReference type="EMBL" id="JAPVEA010000005">
    <property type="protein sequence ID" value="KAJ5454392.1"/>
    <property type="molecule type" value="Genomic_DNA"/>
</dbReference>
<evidence type="ECO:0000313" key="8">
    <source>
        <dbReference type="Proteomes" id="UP001213681"/>
    </source>
</evidence>
<protein>
    <recommendedName>
        <fullName evidence="9">DSC E3 ubiquitin ligase complex subunit 2</fullName>
    </recommendedName>
</protein>
<evidence type="ECO:0000313" key="7">
    <source>
        <dbReference type="EMBL" id="KAJ5454392.1"/>
    </source>
</evidence>
<keyword evidence="3 6" id="KW-1133">Transmembrane helix</keyword>
<evidence type="ECO:0000256" key="4">
    <source>
        <dbReference type="ARBA" id="ARBA00023136"/>
    </source>
</evidence>
<gene>
    <name evidence="7" type="ORF">N7458_005348</name>
</gene>
<feature type="transmembrane region" description="Helical" evidence="6">
    <location>
        <begin position="121"/>
        <end position="139"/>
    </location>
</feature>
<dbReference type="GeneID" id="81598973"/>
<evidence type="ECO:0000256" key="6">
    <source>
        <dbReference type="SAM" id="Phobius"/>
    </source>
</evidence>
<evidence type="ECO:0000256" key="3">
    <source>
        <dbReference type="ARBA" id="ARBA00022989"/>
    </source>
</evidence>
<keyword evidence="8" id="KW-1185">Reference proteome</keyword>
<dbReference type="InterPro" id="IPR035952">
    <property type="entry name" value="Rhomboid-like_sf"/>
</dbReference>
<sequence length="331" mass="35503">MLTSGLTNTPLTKSLIVYTIGSSIALSILDIKHLASINVSPHFWPYAQFWRALIWHVAGFTNSTEALFAAMLVYHLRVVERAWGKRKMATFLLTTLPYTTLLPPLLLALLIRPLSLNTLNYLPSGPTAMIFALLAQYYAMVPHTFRFRIGTTTSPSSSPSSSPATTTTTANDDTTAPHHPSTTNPKPTPPSLTLLLSDKSTTYLVAAQLALSQFPAMLLPSALGWIIGLAWRAELLPALSPSPHGFRVPAWIVGERERRGGAAGAGAGTAGAGGSGSAAERERFEDLRRRLEGEVAASTSGVENGGGQRRRGVGGGIMERLRGLFDLVTRS</sequence>
<dbReference type="Proteomes" id="UP001213681">
    <property type="component" value="Unassembled WGS sequence"/>
</dbReference>
<name>A0AAD6G4A0_9EURO</name>
<organism evidence="7 8">
    <name type="scientific">Penicillium daleae</name>
    <dbReference type="NCBI Taxonomy" id="63821"/>
    <lineage>
        <taxon>Eukaryota</taxon>
        <taxon>Fungi</taxon>
        <taxon>Dikarya</taxon>
        <taxon>Ascomycota</taxon>
        <taxon>Pezizomycotina</taxon>
        <taxon>Eurotiomycetes</taxon>
        <taxon>Eurotiomycetidae</taxon>
        <taxon>Eurotiales</taxon>
        <taxon>Aspergillaceae</taxon>
        <taxon>Penicillium</taxon>
    </lineage>
</organism>
<evidence type="ECO:0000256" key="2">
    <source>
        <dbReference type="ARBA" id="ARBA00022692"/>
    </source>
</evidence>
<feature type="region of interest" description="Disordered" evidence="5">
    <location>
        <begin position="294"/>
        <end position="315"/>
    </location>
</feature>
<proteinExistence type="predicted"/>
<feature type="transmembrane region" description="Helical" evidence="6">
    <location>
        <begin position="88"/>
        <end position="109"/>
    </location>
</feature>
<comment type="caution">
    <text evidence="7">The sequence shown here is derived from an EMBL/GenBank/DDBJ whole genome shotgun (WGS) entry which is preliminary data.</text>
</comment>